<dbReference type="OrthoDB" id="185373at2759"/>
<dbReference type="AlphaFoldDB" id="A0A835GTN3"/>
<dbReference type="Pfam" id="PF01535">
    <property type="entry name" value="PPR"/>
    <property type="match status" value="1"/>
</dbReference>
<protein>
    <recommendedName>
        <fullName evidence="4">Pentatricopeptide repeat-containing protein</fullName>
    </recommendedName>
</protein>
<dbReference type="EMBL" id="JADFTS010000052">
    <property type="protein sequence ID" value="KAF9587099.1"/>
    <property type="molecule type" value="Genomic_DNA"/>
</dbReference>
<sequence>MLKEGVQPRDVTFVGVLVACTHAGLVDEGVQYFESMKKVHRIEPRMKHYGCIVDLLSRSGFLDRAYEFITSIPITPDAIVWRILLSACKVHGNVILAEIALKKLLELEPSNSSNYVLLSNTYAGADRWDEVVTMRKLMKESYVQKATGCSSIEVNGPIPTSITKDSLLPGS</sequence>
<dbReference type="Proteomes" id="UP000631114">
    <property type="component" value="Unassembled WGS sequence"/>
</dbReference>
<organism evidence="2 3">
    <name type="scientific">Coptis chinensis</name>
    <dbReference type="NCBI Taxonomy" id="261450"/>
    <lineage>
        <taxon>Eukaryota</taxon>
        <taxon>Viridiplantae</taxon>
        <taxon>Streptophyta</taxon>
        <taxon>Embryophyta</taxon>
        <taxon>Tracheophyta</taxon>
        <taxon>Spermatophyta</taxon>
        <taxon>Magnoliopsida</taxon>
        <taxon>Ranunculales</taxon>
        <taxon>Ranunculaceae</taxon>
        <taxon>Coptidoideae</taxon>
        <taxon>Coptis</taxon>
    </lineage>
</organism>
<dbReference type="GO" id="GO:0003723">
    <property type="term" value="F:RNA binding"/>
    <property type="evidence" value="ECO:0007669"/>
    <property type="project" value="InterPro"/>
</dbReference>
<gene>
    <name evidence="2" type="ORF">IFM89_039682</name>
</gene>
<proteinExistence type="predicted"/>
<evidence type="ECO:0000313" key="3">
    <source>
        <dbReference type="Proteomes" id="UP000631114"/>
    </source>
</evidence>
<dbReference type="Pfam" id="PF20431">
    <property type="entry name" value="E_motif"/>
    <property type="match status" value="1"/>
</dbReference>
<dbReference type="Gene3D" id="1.25.40.10">
    <property type="entry name" value="Tetratricopeptide repeat domain"/>
    <property type="match status" value="1"/>
</dbReference>
<dbReference type="InterPro" id="IPR002885">
    <property type="entry name" value="PPR_rpt"/>
</dbReference>
<dbReference type="InterPro" id="IPR046848">
    <property type="entry name" value="E_motif"/>
</dbReference>
<evidence type="ECO:0008006" key="4">
    <source>
        <dbReference type="Google" id="ProtNLM"/>
    </source>
</evidence>
<comment type="caution">
    <text evidence="2">The sequence shown here is derived from an EMBL/GenBank/DDBJ whole genome shotgun (WGS) entry which is preliminary data.</text>
</comment>
<dbReference type="InterPro" id="IPR011990">
    <property type="entry name" value="TPR-like_helical_dom_sf"/>
</dbReference>
<dbReference type="GO" id="GO:0009451">
    <property type="term" value="P:RNA modification"/>
    <property type="evidence" value="ECO:0007669"/>
    <property type="project" value="InterPro"/>
</dbReference>
<keyword evidence="1" id="KW-0677">Repeat</keyword>
<reference evidence="2 3" key="1">
    <citation type="submission" date="2020-10" db="EMBL/GenBank/DDBJ databases">
        <title>The Coptis chinensis genome and diversification of protoberbering-type alkaloids.</title>
        <authorList>
            <person name="Wang B."/>
            <person name="Shu S."/>
            <person name="Song C."/>
            <person name="Liu Y."/>
        </authorList>
    </citation>
    <scope>NUCLEOTIDE SEQUENCE [LARGE SCALE GENOMIC DNA]</scope>
    <source>
        <strain evidence="2">HL-2020</strain>
        <tissue evidence="2">Leaf</tissue>
    </source>
</reference>
<dbReference type="InterPro" id="IPR046960">
    <property type="entry name" value="PPR_At4g14850-like_plant"/>
</dbReference>
<name>A0A835GTN3_9MAGN</name>
<dbReference type="FunFam" id="1.25.40.10:FF:000090">
    <property type="entry name" value="Pentatricopeptide repeat-containing protein, chloroplastic"/>
    <property type="match status" value="1"/>
</dbReference>
<keyword evidence="3" id="KW-1185">Reference proteome</keyword>
<dbReference type="PANTHER" id="PTHR47926">
    <property type="entry name" value="PENTATRICOPEPTIDE REPEAT-CONTAINING PROTEIN"/>
    <property type="match status" value="1"/>
</dbReference>
<evidence type="ECO:0000256" key="1">
    <source>
        <dbReference type="ARBA" id="ARBA00022737"/>
    </source>
</evidence>
<dbReference type="PANTHER" id="PTHR47926:SF440">
    <property type="entry name" value="REPEAT-CONTAINING PROTEIN, PUTATIVE-RELATED"/>
    <property type="match status" value="1"/>
</dbReference>
<accession>A0A835GTN3</accession>
<evidence type="ECO:0000313" key="2">
    <source>
        <dbReference type="EMBL" id="KAF9587099.1"/>
    </source>
</evidence>